<evidence type="ECO:0000256" key="1">
    <source>
        <dbReference type="ARBA" id="ARBA00022679"/>
    </source>
</evidence>
<dbReference type="EMBL" id="QZCE01000002">
    <property type="protein sequence ID" value="NEZ67144.1"/>
    <property type="molecule type" value="Genomic_DNA"/>
</dbReference>
<evidence type="ECO:0000313" key="3">
    <source>
        <dbReference type="Proteomes" id="UP000473574"/>
    </source>
</evidence>
<comment type="caution">
    <text evidence="2">The sequence shown here is derived from an EMBL/GenBank/DDBJ whole genome shotgun (WGS) entry which is preliminary data.</text>
</comment>
<dbReference type="SUPFAM" id="SSF52540">
    <property type="entry name" value="P-loop containing nucleoside triphosphate hydrolases"/>
    <property type="match status" value="1"/>
</dbReference>
<organism evidence="2 3">
    <name type="scientific">Adonisia turfae CCMR0082</name>
    <dbReference type="NCBI Taxonomy" id="2304604"/>
    <lineage>
        <taxon>Bacteria</taxon>
        <taxon>Bacillati</taxon>
        <taxon>Cyanobacteriota</taxon>
        <taxon>Adonisia</taxon>
        <taxon>Adonisia turfae</taxon>
    </lineage>
</organism>
<dbReference type="RefSeq" id="WP_163669961.1">
    <property type="nucleotide sequence ID" value="NZ_QZCE01000002.1"/>
</dbReference>
<dbReference type="InterPro" id="IPR026634">
    <property type="entry name" value="TPST-like"/>
</dbReference>
<proteinExistence type="predicted"/>
<name>A0A6M0SFB5_9CYAN</name>
<keyword evidence="1 2" id="KW-0808">Transferase</keyword>
<sequence>MKDSKPMQTLNPIFLVGCPRSGTTLLQQMLDAHPDVAIAPETHFIRNFWLKREHYGDLAEDANYQVLLHAIADIPEFAEMELDLSAFQDAAQTLDRSYAALFTLLLEQFRQGRNTQIVGEKTPNHLLYMQTLQTFFPKARFIHIIRDPRAVINSWKTVPWSTGSVGGDAEVWRRYMATARQSPPDNGAIFTLHYEQLISASEDCLKKLCNFLELSFDASMLDYHTQQSKRVNVNREPWKGNAVRPVNNKSLNRWQTELSNLEIATIEAVASSEMCQLGYKTQSASWPLLKANAQKHTQQKLKLAKRYINKLVKL</sequence>
<dbReference type="PANTHER" id="PTHR12788:SF10">
    <property type="entry name" value="PROTEIN-TYROSINE SULFOTRANSFERASE"/>
    <property type="match status" value="1"/>
</dbReference>
<accession>A0A6M0SFB5</accession>
<dbReference type="PANTHER" id="PTHR12788">
    <property type="entry name" value="PROTEIN-TYROSINE SULFOTRANSFERASE 2"/>
    <property type="match status" value="1"/>
</dbReference>
<gene>
    <name evidence="2" type="ORF">D0962_31070</name>
</gene>
<dbReference type="GO" id="GO:0008476">
    <property type="term" value="F:protein-tyrosine sulfotransferase activity"/>
    <property type="evidence" value="ECO:0007669"/>
    <property type="project" value="InterPro"/>
</dbReference>
<dbReference type="Pfam" id="PF13469">
    <property type="entry name" value="Sulfotransfer_3"/>
    <property type="match status" value="1"/>
</dbReference>
<evidence type="ECO:0000313" key="2">
    <source>
        <dbReference type="EMBL" id="NEZ67144.1"/>
    </source>
</evidence>
<dbReference type="Gene3D" id="3.40.50.300">
    <property type="entry name" value="P-loop containing nucleotide triphosphate hydrolases"/>
    <property type="match status" value="1"/>
</dbReference>
<protein>
    <submittedName>
        <fullName evidence="2">Sulfotransferase</fullName>
    </submittedName>
</protein>
<dbReference type="Proteomes" id="UP000473574">
    <property type="component" value="Unassembled WGS sequence"/>
</dbReference>
<dbReference type="InterPro" id="IPR027417">
    <property type="entry name" value="P-loop_NTPase"/>
</dbReference>
<dbReference type="PROSITE" id="PS51257">
    <property type="entry name" value="PROKAR_LIPOPROTEIN"/>
    <property type="match status" value="1"/>
</dbReference>
<dbReference type="AlphaFoldDB" id="A0A6M0SFB5"/>
<reference evidence="2 3" key="1">
    <citation type="journal article" date="2020" name="Microb. Ecol.">
        <title>Ecogenomics of the Marine Benthic Filamentous Cyanobacterium Adonisia.</title>
        <authorList>
            <person name="Walter J.M."/>
            <person name="Coutinho F.H."/>
            <person name="Leomil L."/>
            <person name="Hargreaves P.I."/>
            <person name="Campeao M.E."/>
            <person name="Vieira V.V."/>
            <person name="Silva B.S."/>
            <person name="Fistarol G.O."/>
            <person name="Salomon P.S."/>
            <person name="Sawabe T."/>
            <person name="Mino S."/>
            <person name="Hosokawa M."/>
            <person name="Miyashita H."/>
            <person name="Maruyama F."/>
            <person name="van Verk M.C."/>
            <person name="Dutilh B.E."/>
            <person name="Thompson C.C."/>
            <person name="Thompson F.L."/>
        </authorList>
    </citation>
    <scope>NUCLEOTIDE SEQUENCE [LARGE SCALE GENOMIC DNA]</scope>
    <source>
        <strain evidence="2 3">CCMR0082</strain>
    </source>
</reference>